<dbReference type="Proteomes" id="UP000008456">
    <property type="component" value="Chromosome"/>
</dbReference>
<dbReference type="AlphaFoldDB" id="F3YBH9"/>
<dbReference type="KEGG" id="mps:MPTP_1428"/>
<dbReference type="RefSeq" id="WP_013774293.1">
    <property type="nucleotide sequence ID" value="NC_015516.1"/>
</dbReference>
<dbReference type="HOGENOM" id="CLU_1956994_0_0_9"/>
<dbReference type="STRING" id="940190.MPTP_1428"/>
<accession>F3YBH9</accession>
<evidence type="ECO:0000313" key="1">
    <source>
        <dbReference type="EMBL" id="BAK21857.1"/>
    </source>
</evidence>
<proteinExistence type="predicted"/>
<sequence length="128" mass="14646">MSKGRLIMQNKLWGEFDSYEVSGEDVIITGYRSYGGVHTIRVAEPKEKSIKVNVDELVKQTVNNLDIVASRTEIAKEVTEELSKAIRRTLSDKDFDTFCLEAIARALAKDYVDCLNERKEEEEEENEI</sequence>
<dbReference type="OrthoDB" id="2195218at2"/>
<gene>
    <name evidence="1" type="ordered locus">MPTP_1428</name>
</gene>
<keyword evidence="2" id="KW-1185">Reference proteome</keyword>
<reference evidence="1 2" key="1">
    <citation type="journal article" date="2011" name="J. Bacteriol.">
        <title>Complete genome sequence of Melissococcus plutonius ATCC 35311.</title>
        <authorList>
            <person name="Okumura K."/>
            <person name="Arai R."/>
            <person name="Okura M."/>
            <person name="Kirikae T."/>
            <person name="Takamatsu D."/>
            <person name="Osaki M."/>
            <person name="Miyoshi-Akiyama T."/>
        </authorList>
    </citation>
    <scope>NUCLEOTIDE SEQUENCE [LARGE SCALE GENOMIC DNA]</scope>
    <source>
        <strain evidence="2">ATCC 35311 / CIP 104052 / LMG 20360 / NCIMB 702443</strain>
    </source>
</reference>
<dbReference type="EMBL" id="AP012200">
    <property type="protein sequence ID" value="BAK21857.1"/>
    <property type="molecule type" value="Genomic_DNA"/>
</dbReference>
<protein>
    <submittedName>
        <fullName evidence="1">Uncharacterized protein</fullName>
    </submittedName>
</protein>
<name>F3YBH9_MELPT</name>
<evidence type="ECO:0000313" key="2">
    <source>
        <dbReference type="Proteomes" id="UP000008456"/>
    </source>
</evidence>
<organism evidence="1 2">
    <name type="scientific">Melissococcus plutonius (strain ATCC 35311 / DSM 29964 / CIP 104052 / LMG 20360 / NCIMB 702443)</name>
    <dbReference type="NCBI Taxonomy" id="940190"/>
    <lineage>
        <taxon>Bacteria</taxon>
        <taxon>Bacillati</taxon>
        <taxon>Bacillota</taxon>
        <taxon>Bacilli</taxon>
        <taxon>Lactobacillales</taxon>
        <taxon>Enterococcaceae</taxon>
        <taxon>Melissococcus</taxon>
    </lineage>
</organism>
<reference key="2">
    <citation type="submission" date="2011-04" db="EMBL/GenBank/DDBJ databases">
        <title>Whole genome sequence of Melissococcus plutonius ATCC 35311.</title>
        <authorList>
            <person name="Okumura K."/>
            <person name="Arai R."/>
            <person name="Osaki M."/>
            <person name="Okura M."/>
            <person name="Kirikae T."/>
            <person name="Takamatsu D."/>
            <person name="Akiyama T."/>
        </authorList>
    </citation>
    <scope>NUCLEOTIDE SEQUENCE</scope>
    <source>
        <strain>ATCC 35311</strain>
    </source>
</reference>